<dbReference type="AlphaFoldDB" id="A0A382G579"/>
<gene>
    <name evidence="1" type="ORF">METZ01_LOCUS222175</name>
</gene>
<reference evidence="1" key="1">
    <citation type="submission" date="2018-05" db="EMBL/GenBank/DDBJ databases">
        <authorList>
            <person name="Lanie J.A."/>
            <person name="Ng W.-L."/>
            <person name="Kazmierczak K.M."/>
            <person name="Andrzejewski T.M."/>
            <person name="Davidsen T.M."/>
            <person name="Wayne K.J."/>
            <person name="Tettelin H."/>
            <person name="Glass J.I."/>
            <person name="Rusch D."/>
            <person name="Podicherti R."/>
            <person name="Tsui H.-C.T."/>
            <person name="Winkler M.E."/>
        </authorList>
    </citation>
    <scope>NUCLEOTIDE SEQUENCE</scope>
</reference>
<dbReference type="EMBL" id="UINC01053148">
    <property type="protein sequence ID" value="SVB69321.1"/>
    <property type="molecule type" value="Genomic_DNA"/>
</dbReference>
<proteinExistence type="predicted"/>
<protein>
    <submittedName>
        <fullName evidence="1">Uncharacterized protein</fullName>
    </submittedName>
</protein>
<name>A0A382G579_9ZZZZ</name>
<evidence type="ECO:0000313" key="1">
    <source>
        <dbReference type="EMBL" id="SVB69321.1"/>
    </source>
</evidence>
<accession>A0A382G579</accession>
<organism evidence="1">
    <name type="scientific">marine metagenome</name>
    <dbReference type="NCBI Taxonomy" id="408172"/>
    <lineage>
        <taxon>unclassified sequences</taxon>
        <taxon>metagenomes</taxon>
        <taxon>ecological metagenomes</taxon>
    </lineage>
</organism>
<feature type="non-terminal residue" evidence="1">
    <location>
        <position position="1"/>
    </location>
</feature>
<sequence>LEVIQYQFHYLQEKYFFSFLQIHKVVLTITNKISLSKYLIMAISNS</sequence>